<keyword evidence="3" id="KW-1185">Reference proteome</keyword>
<evidence type="ECO:0000259" key="1">
    <source>
        <dbReference type="Pfam" id="PF00754"/>
    </source>
</evidence>
<dbReference type="InterPro" id="IPR000421">
    <property type="entry name" value="FA58C"/>
</dbReference>
<name>U3CGV9_9VIBR</name>
<organism evidence="2 3">
    <name type="scientific">Vibrio azureus NBRC 104587</name>
    <dbReference type="NCBI Taxonomy" id="1219077"/>
    <lineage>
        <taxon>Bacteria</taxon>
        <taxon>Pseudomonadati</taxon>
        <taxon>Pseudomonadota</taxon>
        <taxon>Gammaproteobacteria</taxon>
        <taxon>Vibrionales</taxon>
        <taxon>Vibrionaceae</taxon>
        <taxon>Vibrio</taxon>
    </lineage>
</organism>
<proteinExistence type="predicted"/>
<dbReference type="RefSeq" id="WP_021711247.1">
    <property type="nucleotide sequence ID" value="NZ_BAOB01000010.1"/>
</dbReference>
<gene>
    <name evidence="2" type="ORF">VAZ01S_078_00150</name>
</gene>
<reference evidence="2 3" key="1">
    <citation type="submission" date="2013-09" db="EMBL/GenBank/DDBJ databases">
        <title>Whole genome shotgun sequence of Vibrio azureus NBRC 104587.</title>
        <authorList>
            <person name="Isaki S."/>
            <person name="Hosoyama A."/>
            <person name="Numata M."/>
            <person name="Hashimoto M."/>
            <person name="Hosoyama Y."/>
            <person name="Tsuchikane K."/>
            <person name="Noguchi M."/>
            <person name="Hirakata S."/>
            <person name="Ichikawa N."/>
            <person name="Ohji S."/>
            <person name="Yamazoe A."/>
            <person name="Fujita N."/>
        </authorList>
    </citation>
    <scope>NUCLEOTIDE SEQUENCE [LARGE SCALE GENOMIC DNA]</scope>
    <source>
        <strain evidence="2 3">NBRC 104587</strain>
    </source>
</reference>
<dbReference type="InterPro" id="IPR008979">
    <property type="entry name" value="Galactose-bd-like_sf"/>
</dbReference>
<protein>
    <recommendedName>
        <fullName evidence="1">F5/8 type C domain-containing protein</fullName>
    </recommendedName>
</protein>
<dbReference type="Proteomes" id="UP000016567">
    <property type="component" value="Unassembled WGS sequence"/>
</dbReference>
<comment type="caution">
    <text evidence="2">The sequence shown here is derived from an EMBL/GenBank/DDBJ whole genome shotgun (WGS) entry which is preliminary data.</text>
</comment>
<dbReference type="AlphaFoldDB" id="U3CGV9"/>
<dbReference type="SUPFAM" id="SSF49785">
    <property type="entry name" value="Galactose-binding domain-like"/>
    <property type="match status" value="1"/>
</dbReference>
<dbReference type="Pfam" id="PF00754">
    <property type="entry name" value="F5_F8_type_C"/>
    <property type="match status" value="1"/>
</dbReference>
<evidence type="ECO:0000313" key="3">
    <source>
        <dbReference type="Proteomes" id="UP000016567"/>
    </source>
</evidence>
<accession>U3CGV9</accession>
<dbReference type="Gene3D" id="2.60.120.260">
    <property type="entry name" value="Galactose-binding domain-like"/>
    <property type="match status" value="1"/>
</dbReference>
<dbReference type="STRING" id="1219077.VAZ01S_078_00150"/>
<feature type="domain" description="F5/8 type C" evidence="1">
    <location>
        <begin position="49"/>
        <end position="155"/>
    </location>
</feature>
<evidence type="ECO:0000313" key="2">
    <source>
        <dbReference type="EMBL" id="GAD77508.1"/>
    </source>
</evidence>
<dbReference type="EMBL" id="BATL01000078">
    <property type="protein sequence ID" value="GAD77508.1"/>
    <property type="molecule type" value="Genomic_DNA"/>
</dbReference>
<sequence>MGLSEQDVDLIFPTLSPYNSNPFSSRYLGVLGNYLNEEQESELAILAVSATETRVDHTPEMAIDGNPATKWTAKGRGIQYLIQLETTSNVSKLNYSQAKGDVRQYEFDIEVSNNGIDFELVGQVLTPGSTTETVTQTIGKTGVNFIRLTCNGNNGDDPKLVLWNNFQTLAVLGYTT</sequence>